<organism evidence="4">
    <name type="scientific">Lichtheimia ramosa</name>
    <dbReference type="NCBI Taxonomy" id="688394"/>
    <lineage>
        <taxon>Eukaryota</taxon>
        <taxon>Fungi</taxon>
        <taxon>Fungi incertae sedis</taxon>
        <taxon>Mucoromycota</taxon>
        <taxon>Mucoromycotina</taxon>
        <taxon>Mucoromycetes</taxon>
        <taxon>Mucorales</taxon>
        <taxon>Lichtheimiaceae</taxon>
        <taxon>Lichtheimia</taxon>
    </lineage>
</organism>
<proteinExistence type="predicted"/>
<dbReference type="OrthoDB" id="1700726at2759"/>
<evidence type="ECO:0000256" key="1">
    <source>
        <dbReference type="ARBA" id="ARBA00022741"/>
    </source>
</evidence>
<dbReference type="SUPFAM" id="SSF56801">
    <property type="entry name" value="Acetyl-CoA synthetase-like"/>
    <property type="match status" value="1"/>
</dbReference>
<dbReference type="GO" id="GO:0004467">
    <property type="term" value="F:long-chain fatty acid-CoA ligase activity"/>
    <property type="evidence" value="ECO:0007669"/>
    <property type="project" value="TreeGrafter"/>
</dbReference>
<protein>
    <recommendedName>
        <fullName evidence="3">AMP-dependent synthetase/ligase domain-containing protein</fullName>
    </recommendedName>
</protein>
<name>A0A077WWJ4_9FUNG</name>
<evidence type="ECO:0000256" key="2">
    <source>
        <dbReference type="ARBA" id="ARBA00022840"/>
    </source>
</evidence>
<dbReference type="Pfam" id="PF00501">
    <property type="entry name" value="AMP-binding"/>
    <property type="match status" value="1"/>
</dbReference>
<dbReference type="PANTHER" id="PTHR43272">
    <property type="entry name" value="LONG-CHAIN-FATTY-ACID--COA LIGASE"/>
    <property type="match status" value="1"/>
</dbReference>
<dbReference type="GO" id="GO:0005524">
    <property type="term" value="F:ATP binding"/>
    <property type="evidence" value="ECO:0007669"/>
    <property type="project" value="UniProtKB-KW"/>
</dbReference>
<dbReference type="GO" id="GO:0016020">
    <property type="term" value="C:membrane"/>
    <property type="evidence" value="ECO:0007669"/>
    <property type="project" value="TreeGrafter"/>
</dbReference>
<dbReference type="InterPro" id="IPR042099">
    <property type="entry name" value="ANL_N_sf"/>
</dbReference>
<dbReference type="GO" id="GO:0005783">
    <property type="term" value="C:endoplasmic reticulum"/>
    <property type="evidence" value="ECO:0007669"/>
    <property type="project" value="TreeGrafter"/>
</dbReference>
<dbReference type="Gene3D" id="3.40.50.12780">
    <property type="entry name" value="N-terminal domain of ligase-like"/>
    <property type="match status" value="1"/>
</dbReference>
<dbReference type="EMBL" id="LK023346">
    <property type="protein sequence ID" value="CDS11650.1"/>
    <property type="molecule type" value="Genomic_DNA"/>
</dbReference>
<sequence>MSFELDSLSYALLASIFSAAAMLSVRNARGPDIHPLLLNTQSDVSRVRYPGSSAIYRSRMYPNGSPLLYTMDRSIRTLKDFYGAAFEKYRTNVLVGGRTTAGSYSWSTYEAIEKKSKHIYSGLVHAGGLEPMSNNESSFVGVYASNSPDTLATEIGCQCAGLVTIPISADATSSHLSHILRNSGLRVLVVDASLAERALNVIRGGNVAVKVLVILGGDNLAGNVKQNAEAMGIQLLNMRDVENKGTENPAEQVTPESTTIASIYYTFADYKEGNKPGVVLTHKNMVSVAASYHAVIPPQQRITPKDRLMHNFAIDNVFGHVLTAVLCVSGGSVAYGDEVATGDVKVDVSSTLAPALEAKPTIYASGAPFLAQVKETIEARYGNSFLFRRGLDKKKAYFEEGRLVTDSKYDMLVFRDIKQKTFGSNIRLVIMDNDDTGSDIASFFRAVIGIQVLKALNLAETCGTTALSMFYDYQLEKAAFGAPLPCNELKLEDMADQGYTSDDTPNPRGEIWIRGNNVFAGYWKDPSATSAVMDPDGWYMTSIIGEIQANGTVKVIGRK</sequence>
<reference evidence="4" key="1">
    <citation type="journal article" date="2014" name="Genome Announc.">
        <title>De novo whole-genome sequence and genome annotation of Lichtheimia ramosa.</title>
        <authorList>
            <person name="Linde J."/>
            <person name="Schwartze V."/>
            <person name="Binder U."/>
            <person name="Lass-Florl C."/>
            <person name="Voigt K."/>
            <person name="Horn F."/>
        </authorList>
    </citation>
    <scope>NUCLEOTIDE SEQUENCE</scope>
    <source>
        <strain evidence="4">JMRC FSU:6197</strain>
    </source>
</reference>
<evidence type="ECO:0000313" key="4">
    <source>
        <dbReference type="EMBL" id="CDS11650.1"/>
    </source>
</evidence>
<dbReference type="AlphaFoldDB" id="A0A077WWJ4"/>
<evidence type="ECO:0000259" key="3">
    <source>
        <dbReference type="Pfam" id="PF00501"/>
    </source>
</evidence>
<keyword evidence="1" id="KW-0547">Nucleotide-binding</keyword>
<keyword evidence="2" id="KW-0067">ATP-binding</keyword>
<feature type="domain" description="AMP-dependent synthetase/ligase" evidence="3">
    <location>
        <begin position="102"/>
        <end position="523"/>
    </location>
</feature>
<accession>A0A077WWJ4</accession>
<dbReference type="PANTHER" id="PTHR43272:SF33">
    <property type="entry name" value="AMP-BINDING DOMAIN-CONTAINING PROTEIN-RELATED"/>
    <property type="match status" value="1"/>
</dbReference>
<gene>
    <name evidence="4" type="ORF">LRAMOSA03913</name>
</gene>
<dbReference type="InterPro" id="IPR000873">
    <property type="entry name" value="AMP-dep_synth/lig_dom"/>
</dbReference>